<keyword evidence="7" id="KW-1185">Reference proteome</keyword>
<keyword evidence="2" id="KW-0645">Protease</keyword>
<evidence type="ECO:0000313" key="6">
    <source>
        <dbReference type="EMBL" id="MED6156367.1"/>
    </source>
</evidence>
<reference evidence="6 7" key="1">
    <citation type="journal article" date="2023" name="Plants (Basel)">
        <title>Bridging the Gap: Combining Genomics and Transcriptomics Approaches to Understand Stylosanthes scabra, an Orphan Legume from the Brazilian Caatinga.</title>
        <authorList>
            <person name="Ferreira-Neto J.R.C."/>
            <person name="da Silva M.D."/>
            <person name="Binneck E."/>
            <person name="de Melo N.F."/>
            <person name="da Silva R.H."/>
            <person name="de Melo A.L.T.M."/>
            <person name="Pandolfi V."/>
            <person name="Bustamante F.O."/>
            <person name="Brasileiro-Vidal A.C."/>
            <person name="Benko-Iseppon A.M."/>
        </authorList>
    </citation>
    <scope>NUCLEOTIDE SEQUENCE [LARGE SCALE GENOMIC DNA]</scope>
    <source>
        <tissue evidence="6">Leaves</tissue>
    </source>
</reference>
<gene>
    <name evidence="6" type="ORF">PIB30_013859</name>
</gene>
<dbReference type="PROSITE" id="PS50600">
    <property type="entry name" value="ULP_PROTEASE"/>
    <property type="match status" value="1"/>
</dbReference>
<keyword evidence="3" id="KW-0378">Hydrolase</keyword>
<dbReference type="Pfam" id="PF02902">
    <property type="entry name" value="Peptidase_C48"/>
    <property type="match status" value="1"/>
</dbReference>
<dbReference type="EMBL" id="JASCZI010120865">
    <property type="protein sequence ID" value="MED6156367.1"/>
    <property type="molecule type" value="Genomic_DNA"/>
</dbReference>
<protein>
    <recommendedName>
        <fullName evidence="5">Ubiquitin-like protease family profile domain-containing protein</fullName>
    </recommendedName>
</protein>
<comment type="similarity">
    <text evidence="1">Belongs to the peptidase C48 family.</text>
</comment>
<proteinExistence type="inferred from homology"/>
<organism evidence="6 7">
    <name type="scientific">Stylosanthes scabra</name>
    <dbReference type="NCBI Taxonomy" id="79078"/>
    <lineage>
        <taxon>Eukaryota</taxon>
        <taxon>Viridiplantae</taxon>
        <taxon>Streptophyta</taxon>
        <taxon>Embryophyta</taxon>
        <taxon>Tracheophyta</taxon>
        <taxon>Spermatophyta</taxon>
        <taxon>Magnoliopsida</taxon>
        <taxon>eudicotyledons</taxon>
        <taxon>Gunneridae</taxon>
        <taxon>Pentapetalae</taxon>
        <taxon>rosids</taxon>
        <taxon>fabids</taxon>
        <taxon>Fabales</taxon>
        <taxon>Fabaceae</taxon>
        <taxon>Papilionoideae</taxon>
        <taxon>50 kb inversion clade</taxon>
        <taxon>dalbergioids sensu lato</taxon>
        <taxon>Dalbergieae</taxon>
        <taxon>Pterocarpus clade</taxon>
        <taxon>Stylosanthes</taxon>
    </lineage>
</organism>
<dbReference type="InterPro" id="IPR003653">
    <property type="entry name" value="Peptidase_C48_C"/>
</dbReference>
<dbReference type="InterPro" id="IPR038765">
    <property type="entry name" value="Papain-like_cys_pep_sf"/>
</dbReference>
<sequence length="423" mass="48967">MAIPKTEEANLPTEEEKPSQAVVEEVIDLTSSPEDDHQQQPFVVKQEQDVDTSPGSQLITSTLMSFRDQVPLEAPSFDLGVEEPLLTTQTMQAIDEIDEQLRQNPGLLQSPEPSGTFDILADIEKRVAIWETIPKGDNEFLPIFNLKGHKCLEALRYQFKSTAPTKHIDIQVVSIIVSIICHILNRTPGERYQNLIYCVPPELLQRMFEKYEHKWLDDKKKPQDFRTLLNHKEFLSYLDKDRLQSHRFLFAPTLFARHWWLYVVDVGKKHLFVLDSKNVVSPSPEKTQIGRFGSNILDQLLRWLGKPSMFKKGQNSLLPMYINIPQQPNEYDCAVFVMKWMEELDPTILKECHDETRRHNTQPWIVAELEKFREKIVSNILLSPENTMRLDVITEVNEIRLSRPAAPLRSPFTQLDSADLKTK</sequence>
<dbReference type="Proteomes" id="UP001341840">
    <property type="component" value="Unassembled WGS sequence"/>
</dbReference>
<name>A0ABU6U5A5_9FABA</name>
<evidence type="ECO:0000256" key="4">
    <source>
        <dbReference type="SAM" id="MobiDB-lite"/>
    </source>
</evidence>
<feature type="domain" description="Ubiquitin-like protease family profile" evidence="5">
    <location>
        <begin position="152"/>
        <end position="344"/>
    </location>
</feature>
<evidence type="ECO:0000259" key="5">
    <source>
        <dbReference type="PROSITE" id="PS50600"/>
    </source>
</evidence>
<accession>A0ABU6U5A5</accession>
<evidence type="ECO:0000256" key="1">
    <source>
        <dbReference type="ARBA" id="ARBA00005234"/>
    </source>
</evidence>
<evidence type="ECO:0000256" key="3">
    <source>
        <dbReference type="ARBA" id="ARBA00022801"/>
    </source>
</evidence>
<evidence type="ECO:0000313" key="7">
    <source>
        <dbReference type="Proteomes" id="UP001341840"/>
    </source>
</evidence>
<comment type="caution">
    <text evidence="6">The sequence shown here is derived from an EMBL/GenBank/DDBJ whole genome shotgun (WGS) entry which is preliminary data.</text>
</comment>
<feature type="compositionally biased region" description="Basic and acidic residues" evidence="4">
    <location>
        <begin position="1"/>
        <end position="18"/>
    </location>
</feature>
<dbReference type="Gene3D" id="3.40.395.10">
    <property type="entry name" value="Adenoviral Proteinase, Chain A"/>
    <property type="match status" value="1"/>
</dbReference>
<dbReference type="SUPFAM" id="SSF54001">
    <property type="entry name" value="Cysteine proteinases"/>
    <property type="match status" value="1"/>
</dbReference>
<evidence type="ECO:0000256" key="2">
    <source>
        <dbReference type="ARBA" id="ARBA00022670"/>
    </source>
</evidence>
<feature type="region of interest" description="Disordered" evidence="4">
    <location>
        <begin position="1"/>
        <end position="21"/>
    </location>
</feature>